<keyword evidence="1" id="KW-0802">TPR repeat</keyword>
<dbReference type="RefSeq" id="WP_425344580.1">
    <property type="nucleotide sequence ID" value="NZ_JBGUBD010000003.1"/>
</dbReference>
<feature type="repeat" description="TPR" evidence="1">
    <location>
        <begin position="177"/>
        <end position="210"/>
    </location>
</feature>
<proteinExistence type="predicted"/>
<gene>
    <name evidence="2" type="ORF">ACERK3_05025</name>
</gene>
<reference evidence="2 3" key="1">
    <citation type="submission" date="2024-08" db="EMBL/GenBank/DDBJ databases">
        <title>Whole-genome sequencing of halo(alkali)philic microorganisms from hypersaline lakes.</title>
        <authorList>
            <person name="Sorokin D.Y."/>
            <person name="Merkel A.Y."/>
            <person name="Messina E."/>
            <person name="Yakimov M."/>
        </authorList>
    </citation>
    <scope>NUCLEOTIDE SEQUENCE [LARGE SCALE GENOMIC DNA]</scope>
    <source>
        <strain evidence="2 3">AB-hyl4</strain>
    </source>
</reference>
<dbReference type="Pfam" id="PF13176">
    <property type="entry name" value="TPR_7"/>
    <property type="match status" value="1"/>
</dbReference>
<protein>
    <submittedName>
        <fullName evidence="2">Tetratricopeptide repeat protein</fullName>
    </submittedName>
</protein>
<comment type="caution">
    <text evidence="2">The sequence shown here is derived from an EMBL/GenBank/DDBJ whole genome shotgun (WGS) entry which is preliminary data.</text>
</comment>
<feature type="repeat" description="TPR" evidence="1">
    <location>
        <begin position="245"/>
        <end position="278"/>
    </location>
</feature>
<accession>A0ABV4U5U2</accession>
<feature type="repeat" description="TPR" evidence="1">
    <location>
        <begin position="7"/>
        <end position="40"/>
    </location>
</feature>
<evidence type="ECO:0000313" key="2">
    <source>
        <dbReference type="EMBL" id="MFA9477653.1"/>
    </source>
</evidence>
<evidence type="ECO:0000256" key="1">
    <source>
        <dbReference type="PROSITE-ProRule" id="PRU00339"/>
    </source>
</evidence>
<dbReference type="InterPro" id="IPR019734">
    <property type="entry name" value="TPR_rpt"/>
</dbReference>
<sequence>MSEWSDAERHAQRAQQFYETGQWSKALEELRQALTYNPFQSEWHFGLGLTLEALQRYDEAVRAYQQTLDLRGDDMDALLHLGIVLVRCGHPRQAIQTFERAQRLDREIEACYCHRIHAYSQLGEHDNAETMFYLARQLTDECPTCYDGLAHSLAARRENERAIWCWQQALRLDPAYPDVHANLATAHWRLGRLERARQDFIRQLRQRPRDTRAMLDLGRLLMELDRDAEAGEKFRRVLEIDPAAADAYYHLGELALLAGHLDAAEARFIQTRRLDPTRPGVQLGLARVARERGQLERARVFARVETQRAGQSPQQVLELARQLIDLGMPDTAVELLHTTIQGRSTTQLDTAALLGAAWALRGTAEFARGRPRAGMFACRRGLRFAPANIAAMHRLIEAHLAARELRRARVWLRRARHYAPGNPVTRRLTFRLWWRRLTGA</sequence>
<keyword evidence="3" id="KW-1185">Reference proteome</keyword>
<organism evidence="2 3">
    <name type="scientific">Natronomicrosphaera hydrolytica</name>
    <dbReference type="NCBI Taxonomy" id="3242702"/>
    <lineage>
        <taxon>Bacteria</taxon>
        <taxon>Pseudomonadati</taxon>
        <taxon>Planctomycetota</taxon>
        <taxon>Phycisphaerae</taxon>
        <taxon>Phycisphaerales</taxon>
        <taxon>Phycisphaeraceae</taxon>
        <taxon>Natronomicrosphaera</taxon>
    </lineage>
</organism>
<dbReference type="Pfam" id="PF13432">
    <property type="entry name" value="TPR_16"/>
    <property type="match status" value="3"/>
</dbReference>
<dbReference type="Proteomes" id="UP001575105">
    <property type="component" value="Unassembled WGS sequence"/>
</dbReference>
<dbReference type="SUPFAM" id="SSF48452">
    <property type="entry name" value="TPR-like"/>
    <property type="match status" value="1"/>
</dbReference>
<dbReference type="Gene3D" id="1.25.40.10">
    <property type="entry name" value="Tetratricopeptide repeat domain"/>
    <property type="match status" value="3"/>
</dbReference>
<dbReference type="PANTHER" id="PTHR12558">
    <property type="entry name" value="CELL DIVISION CYCLE 16,23,27"/>
    <property type="match status" value="1"/>
</dbReference>
<dbReference type="EMBL" id="JBGUBD010000003">
    <property type="protein sequence ID" value="MFA9477653.1"/>
    <property type="molecule type" value="Genomic_DNA"/>
</dbReference>
<dbReference type="PROSITE" id="PS50005">
    <property type="entry name" value="TPR"/>
    <property type="match status" value="6"/>
</dbReference>
<feature type="repeat" description="TPR" evidence="1">
    <location>
        <begin position="211"/>
        <end position="244"/>
    </location>
</feature>
<dbReference type="InterPro" id="IPR011990">
    <property type="entry name" value="TPR-like_helical_dom_sf"/>
</dbReference>
<name>A0ABV4U5U2_9BACT</name>
<evidence type="ECO:0000313" key="3">
    <source>
        <dbReference type="Proteomes" id="UP001575105"/>
    </source>
</evidence>
<dbReference type="PANTHER" id="PTHR12558:SF13">
    <property type="entry name" value="CELL DIVISION CYCLE PROTEIN 27 HOMOLOG"/>
    <property type="match status" value="1"/>
</dbReference>
<feature type="repeat" description="TPR" evidence="1">
    <location>
        <begin position="75"/>
        <end position="108"/>
    </location>
</feature>
<feature type="repeat" description="TPR" evidence="1">
    <location>
        <begin position="41"/>
        <end position="74"/>
    </location>
</feature>
<dbReference type="SMART" id="SM00028">
    <property type="entry name" value="TPR"/>
    <property type="match status" value="10"/>
</dbReference>